<dbReference type="AlphaFoldDB" id="A0AA86RYE5"/>
<accession>A0AA86RYE5</accession>
<dbReference type="EMBL" id="OY731398">
    <property type="protein sequence ID" value="CAJ1903584.1"/>
    <property type="molecule type" value="Genomic_DNA"/>
</dbReference>
<keyword evidence="2" id="KW-1185">Reference proteome</keyword>
<evidence type="ECO:0000313" key="1">
    <source>
        <dbReference type="EMBL" id="CAJ1903584.1"/>
    </source>
</evidence>
<proteinExistence type="predicted"/>
<evidence type="ECO:0000313" key="2">
    <source>
        <dbReference type="Proteomes" id="UP001189624"/>
    </source>
</evidence>
<dbReference type="Gramene" id="rna-AYBTSS11_LOCUS3237">
    <property type="protein sequence ID" value="CAJ1903584.1"/>
    <property type="gene ID" value="gene-AYBTSS11_LOCUS3237"/>
</dbReference>
<gene>
    <name evidence="1" type="ORF">AYBTSS11_LOCUS3237</name>
</gene>
<sequence length="61" mass="6761">MQVGDKTVGIGFSACLTHSHSKDVDVLEILVVKKLLDLWYASMGWIFMPHSATQIDGIDLE</sequence>
<dbReference type="Proteomes" id="UP001189624">
    <property type="component" value="Chromosome 1"/>
</dbReference>
<organism evidence="1 2">
    <name type="scientific">Sphenostylis stenocarpa</name>
    <dbReference type="NCBI Taxonomy" id="92480"/>
    <lineage>
        <taxon>Eukaryota</taxon>
        <taxon>Viridiplantae</taxon>
        <taxon>Streptophyta</taxon>
        <taxon>Embryophyta</taxon>
        <taxon>Tracheophyta</taxon>
        <taxon>Spermatophyta</taxon>
        <taxon>Magnoliopsida</taxon>
        <taxon>eudicotyledons</taxon>
        <taxon>Gunneridae</taxon>
        <taxon>Pentapetalae</taxon>
        <taxon>rosids</taxon>
        <taxon>fabids</taxon>
        <taxon>Fabales</taxon>
        <taxon>Fabaceae</taxon>
        <taxon>Papilionoideae</taxon>
        <taxon>50 kb inversion clade</taxon>
        <taxon>NPAAA clade</taxon>
        <taxon>indigoferoid/millettioid clade</taxon>
        <taxon>Phaseoleae</taxon>
        <taxon>Sphenostylis</taxon>
    </lineage>
</organism>
<protein>
    <submittedName>
        <fullName evidence="1">Uncharacterized protein</fullName>
    </submittedName>
</protein>
<name>A0AA86RYE5_9FABA</name>
<reference evidence="1" key="1">
    <citation type="submission" date="2023-10" db="EMBL/GenBank/DDBJ databases">
        <authorList>
            <person name="Domelevo Entfellner J.-B."/>
        </authorList>
    </citation>
    <scope>NUCLEOTIDE SEQUENCE</scope>
</reference>